<comment type="similarity">
    <text evidence="5">Belongs to the PI3/PI4-kinase family. Type II PI4K subfamily.</text>
</comment>
<keyword evidence="3 5" id="KW-0418">Kinase</keyword>
<dbReference type="InterPro" id="IPR039756">
    <property type="entry name" value="Lsb6/PI4K2"/>
</dbReference>
<evidence type="ECO:0000256" key="6">
    <source>
        <dbReference type="SAM" id="Phobius"/>
    </source>
</evidence>
<keyword evidence="4 5" id="KW-0067">ATP-binding</keyword>
<feature type="transmembrane region" description="Helical" evidence="6">
    <location>
        <begin position="92"/>
        <end position="114"/>
    </location>
</feature>
<comment type="catalytic activity">
    <reaction evidence="5">
        <text>a 1,2-diacyl-sn-glycero-3-phospho-(1D-myo-inositol) + ATP = a 1,2-diacyl-sn-glycero-3-phospho-(1D-myo-inositol 4-phosphate) + ADP + H(+)</text>
        <dbReference type="Rhea" id="RHEA:19877"/>
        <dbReference type="ChEBI" id="CHEBI:15378"/>
        <dbReference type="ChEBI" id="CHEBI:30616"/>
        <dbReference type="ChEBI" id="CHEBI:57880"/>
        <dbReference type="ChEBI" id="CHEBI:58178"/>
        <dbReference type="ChEBI" id="CHEBI:456216"/>
        <dbReference type="EC" id="2.7.1.67"/>
    </reaction>
</comment>
<sequence length="119" mass="13305">MKSERDVIVWHTLPHLEHESAIEMLSVNANDEDFIELLNETQQAIDAGINPVLITTGSSGSYYVRDKDGRNIGVFKPKDEEPKILHSTVSSIGVVFIALLCKCKSLLLFCIAFMRTLVE</sequence>
<dbReference type="Proteomes" id="UP000887564">
    <property type="component" value="Unplaced"/>
</dbReference>
<dbReference type="WBParaSite" id="PEQ_0000899801-mRNA-1">
    <property type="protein sequence ID" value="PEQ_0000899801-mRNA-1"/>
    <property type="gene ID" value="PEQ_0000899801"/>
</dbReference>
<dbReference type="GO" id="GO:0007032">
    <property type="term" value="P:endosome organization"/>
    <property type="evidence" value="ECO:0007669"/>
    <property type="project" value="TreeGrafter"/>
</dbReference>
<dbReference type="GO" id="GO:0005886">
    <property type="term" value="C:plasma membrane"/>
    <property type="evidence" value="ECO:0007669"/>
    <property type="project" value="TreeGrafter"/>
</dbReference>
<dbReference type="PANTHER" id="PTHR12865">
    <property type="entry name" value="PHOSPHATIDYLINOSITOL 4-KINASE TYPE-II"/>
    <property type="match status" value="1"/>
</dbReference>
<keyword evidence="1 5" id="KW-0808">Transferase</keyword>
<comment type="subcellular location">
    <subcellularLocation>
        <location evidence="5">Membrane</location>
        <topology evidence="5">Peripheral membrane protein</topology>
    </subcellularLocation>
</comment>
<evidence type="ECO:0000256" key="2">
    <source>
        <dbReference type="ARBA" id="ARBA00022741"/>
    </source>
</evidence>
<evidence type="ECO:0000313" key="8">
    <source>
        <dbReference type="WBParaSite" id="PEQ_0000899801-mRNA-1"/>
    </source>
</evidence>
<proteinExistence type="inferred from homology"/>
<dbReference type="GO" id="GO:0007030">
    <property type="term" value="P:Golgi organization"/>
    <property type="evidence" value="ECO:0007669"/>
    <property type="project" value="TreeGrafter"/>
</dbReference>
<dbReference type="GO" id="GO:0046854">
    <property type="term" value="P:phosphatidylinositol phosphate biosynthetic process"/>
    <property type="evidence" value="ECO:0007669"/>
    <property type="project" value="UniProtKB-UniRule"/>
</dbReference>
<reference evidence="8" key="1">
    <citation type="submission" date="2022-11" db="UniProtKB">
        <authorList>
            <consortium name="WormBaseParasite"/>
        </authorList>
    </citation>
    <scope>IDENTIFICATION</scope>
</reference>
<evidence type="ECO:0000256" key="5">
    <source>
        <dbReference type="RuleBase" id="RU367084"/>
    </source>
</evidence>
<evidence type="ECO:0000256" key="3">
    <source>
        <dbReference type="ARBA" id="ARBA00022777"/>
    </source>
</evidence>
<dbReference type="GO" id="GO:0004430">
    <property type="term" value="F:1-phosphatidylinositol 4-kinase activity"/>
    <property type="evidence" value="ECO:0007669"/>
    <property type="project" value="UniProtKB-UniRule"/>
</dbReference>
<dbReference type="EC" id="2.7.1.67" evidence="5"/>
<evidence type="ECO:0000256" key="1">
    <source>
        <dbReference type="ARBA" id="ARBA00022679"/>
    </source>
</evidence>
<dbReference type="GO" id="GO:0005768">
    <property type="term" value="C:endosome"/>
    <property type="evidence" value="ECO:0007669"/>
    <property type="project" value="TreeGrafter"/>
</dbReference>
<dbReference type="GO" id="GO:0005524">
    <property type="term" value="F:ATP binding"/>
    <property type="evidence" value="ECO:0007669"/>
    <property type="project" value="UniProtKB-UniRule"/>
</dbReference>
<organism evidence="7 8">
    <name type="scientific">Parascaris equorum</name>
    <name type="common">Equine roundworm</name>
    <dbReference type="NCBI Taxonomy" id="6256"/>
    <lineage>
        <taxon>Eukaryota</taxon>
        <taxon>Metazoa</taxon>
        <taxon>Ecdysozoa</taxon>
        <taxon>Nematoda</taxon>
        <taxon>Chromadorea</taxon>
        <taxon>Rhabditida</taxon>
        <taxon>Spirurina</taxon>
        <taxon>Ascaridomorpha</taxon>
        <taxon>Ascaridoidea</taxon>
        <taxon>Ascarididae</taxon>
        <taxon>Parascaris</taxon>
    </lineage>
</organism>
<accession>A0A914RRR4</accession>
<keyword evidence="7" id="KW-1185">Reference proteome</keyword>
<evidence type="ECO:0000313" key="7">
    <source>
        <dbReference type="Proteomes" id="UP000887564"/>
    </source>
</evidence>
<dbReference type="GO" id="GO:0005802">
    <property type="term" value="C:trans-Golgi network"/>
    <property type="evidence" value="ECO:0007669"/>
    <property type="project" value="TreeGrafter"/>
</dbReference>
<keyword evidence="6" id="KW-1133">Transmembrane helix</keyword>
<protein>
    <recommendedName>
        <fullName evidence="5">Phosphatidylinositol 4-kinase type 2</fullName>
        <ecNumber evidence="5">2.7.1.67</ecNumber>
    </recommendedName>
</protein>
<dbReference type="AlphaFoldDB" id="A0A914RRR4"/>
<keyword evidence="2 5" id="KW-0547">Nucleotide-binding</keyword>
<keyword evidence="6" id="KW-0812">Transmembrane</keyword>
<keyword evidence="5 6" id="KW-0472">Membrane</keyword>
<evidence type="ECO:0000256" key="4">
    <source>
        <dbReference type="ARBA" id="ARBA00022840"/>
    </source>
</evidence>
<name>A0A914RRR4_PAREQ</name>
<dbReference type="PANTHER" id="PTHR12865:SF1">
    <property type="entry name" value="PHOSPHATIDYLINOSITOL 4-KINASE TYPE 2"/>
    <property type="match status" value="1"/>
</dbReference>